<dbReference type="InterPro" id="IPR002732">
    <property type="entry name" value="Hjc"/>
</dbReference>
<dbReference type="STRING" id="512565.AMIS_21330"/>
<gene>
    <name evidence="2" type="ordered locus">AMIS_21330</name>
</gene>
<dbReference type="GO" id="GO:0008821">
    <property type="term" value="F:crossover junction DNA endonuclease activity"/>
    <property type="evidence" value="ECO:0007669"/>
    <property type="project" value="UniProtKB-EC"/>
</dbReference>
<dbReference type="OrthoDB" id="4221818at2"/>
<evidence type="ECO:0000256" key="1">
    <source>
        <dbReference type="ARBA" id="ARBA00029354"/>
    </source>
</evidence>
<dbReference type="SUPFAM" id="SSF52980">
    <property type="entry name" value="Restriction endonuclease-like"/>
    <property type="match status" value="1"/>
</dbReference>
<comment type="catalytic activity">
    <reaction evidence="1">
        <text>Endonucleolytic cleavage at a junction such as a reciprocal single-stranded crossover between two homologous DNA duplexes (Holliday junction).</text>
        <dbReference type="EC" id="3.1.21.10"/>
    </reaction>
</comment>
<protein>
    <submittedName>
        <fullName evidence="2">Putative holliday junction resolvase</fullName>
    </submittedName>
</protein>
<dbReference type="InterPro" id="IPR011335">
    <property type="entry name" value="Restrct_endonuc-II-like"/>
</dbReference>
<sequence length="120" mass="12762">MSHYAAGRRFEWACRDDLADNGYIVIRAAGSKGDAKVDLIAIKPGQLLFIQCKSTAGALGPAEWDRLVEVSAMVGAIPVLAAKGGRGQGIQYTRLLGPKKPRARVQDVKPFLLDEVGAAA</sequence>
<accession>I0H2W6</accession>
<organism evidence="2 3">
    <name type="scientific">Actinoplanes missouriensis (strain ATCC 14538 / DSM 43046 / CBS 188.64 / JCM 3121 / NBRC 102363 / NCIMB 12654 / NRRL B-3342 / UNCC 431)</name>
    <dbReference type="NCBI Taxonomy" id="512565"/>
    <lineage>
        <taxon>Bacteria</taxon>
        <taxon>Bacillati</taxon>
        <taxon>Actinomycetota</taxon>
        <taxon>Actinomycetes</taxon>
        <taxon>Micromonosporales</taxon>
        <taxon>Micromonosporaceae</taxon>
        <taxon>Actinoplanes</taxon>
    </lineage>
</organism>
<proteinExistence type="predicted"/>
<dbReference type="HOGENOM" id="CLU_2044675_0_0_11"/>
<evidence type="ECO:0000313" key="3">
    <source>
        <dbReference type="Proteomes" id="UP000007882"/>
    </source>
</evidence>
<dbReference type="RefSeq" id="WP_014442248.1">
    <property type="nucleotide sequence ID" value="NC_017093.1"/>
</dbReference>
<reference evidence="2 3" key="1">
    <citation type="submission" date="2012-02" db="EMBL/GenBank/DDBJ databases">
        <title>Complete genome sequence of Actinoplanes missouriensis 431 (= NBRC 102363).</title>
        <authorList>
            <person name="Ohnishi Y."/>
            <person name="Ishikawa J."/>
            <person name="Sekine M."/>
            <person name="Hosoyama A."/>
            <person name="Harada T."/>
            <person name="Narita H."/>
            <person name="Hata T."/>
            <person name="Konno Y."/>
            <person name="Tutikane K."/>
            <person name="Fujita N."/>
            <person name="Horinouchi S."/>
            <person name="Hayakawa M."/>
        </authorList>
    </citation>
    <scope>NUCLEOTIDE SEQUENCE [LARGE SCALE GENOMIC DNA]</scope>
    <source>
        <strain evidence="3">ATCC 14538 / DSM 43046 / CBS 188.64 / JCM 3121 / NBRC 102363 / NCIMB 12654 / NRRL B-3342 / UNCC 431</strain>
    </source>
</reference>
<keyword evidence="3" id="KW-1185">Reference proteome</keyword>
<dbReference type="InterPro" id="IPR011856">
    <property type="entry name" value="tRNA_endonuc-like_dom_sf"/>
</dbReference>
<dbReference type="Pfam" id="PF01870">
    <property type="entry name" value="Hjc"/>
    <property type="match status" value="1"/>
</dbReference>
<dbReference type="Proteomes" id="UP000007882">
    <property type="component" value="Chromosome"/>
</dbReference>
<dbReference type="Gene3D" id="3.40.1350.10">
    <property type="match status" value="1"/>
</dbReference>
<dbReference type="GO" id="GO:0003676">
    <property type="term" value="F:nucleic acid binding"/>
    <property type="evidence" value="ECO:0007669"/>
    <property type="project" value="InterPro"/>
</dbReference>
<dbReference type="AlphaFoldDB" id="I0H2W6"/>
<dbReference type="PATRIC" id="fig|512565.3.peg.2131"/>
<dbReference type="eggNOG" id="COG1591">
    <property type="taxonomic scope" value="Bacteria"/>
</dbReference>
<dbReference type="EMBL" id="AP012319">
    <property type="protein sequence ID" value="BAL87353.1"/>
    <property type="molecule type" value="Genomic_DNA"/>
</dbReference>
<dbReference type="KEGG" id="ams:AMIS_21330"/>
<evidence type="ECO:0000313" key="2">
    <source>
        <dbReference type="EMBL" id="BAL87353.1"/>
    </source>
</evidence>
<name>I0H2W6_ACTM4</name>